<dbReference type="GO" id="GO:0004252">
    <property type="term" value="F:serine-type endopeptidase activity"/>
    <property type="evidence" value="ECO:0007669"/>
    <property type="project" value="TreeGrafter"/>
</dbReference>
<dbReference type="SMART" id="SM00409">
    <property type="entry name" value="IG"/>
    <property type="match status" value="3"/>
</dbReference>
<dbReference type="Pfam" id="PF00047">
    <property type="entry name" value="ig"/>
    <property type="match status" value="2"/>
</dbReference>
<dbReference type="SUPFAM" id="SSF48726">
    <property type="entry name" value="Immunoglobulin"/>
    <property type="match status" value="3"/>
</dbReference>
<dbReference type="GeneID" id="102197371"/>
<accession>A0A9Y3RYJ2</accession>
<name>A0A9Y3RYJ2_9CICH</name>
<evidence type="ECO:0000313" key="9">
    <source>
        <dbReference type="Proteomes" id="UP000695023"/>
    </source>
</evidence>
<feature type="disulfide bond" evidence="6">
    <location>
        <begin position="40"/>
        <end position="101"/>
    </location>
</feature>
<dbReference type="AlphaFoldDB" id="A0A9Y3RYJ2"/>
<dbReference type="SUPFAM" id="SSF56487">
    <property type="entry name" value="SRCR-like"/>
    <property type="match status" value="1"/>
</dbReference>
<feature type="disulfide bond" evidence="6">
    <location>
        <begin position="27"/>
        <end position="91"/>
    </location>
</feature>
<dbReference type="PROSITE" id="PS50287">
    <property type="entry name" value="SRCR_2"/>
    <property type="match status" value="1"/>
</dbReference>
<keyword evidence="9" id="KW-1185">Reference proteome</keyword>
<dbReference type="SMART" id="SM00408">
    <property type="entry name" value="IGc2"/>
    <property type="match status" value="3"/>
</dbReference>
<evidence type="ECO:0000256" key="3">
    <source>
        <dbReference type="ARBA" id="ARBA00023157"/>
    </source>
</evidence>
<dbReference type="InterPro" id="IPR003598">
    <property type="entry name" value="Ig_sub2"/>
</dbReference>
<keyword evidence="4" id="KW-0325">Glycoprotein</keyword>
<evidence type="ECO:0000256" key="6">
    <source>
        <dbReference type="PROSITE-ProRule" id="PRU00196"/>
    </source>
</evidence>
<dbReference type="PANTHER" id="PTHR48071">
    <property type="entry name" value="SRCR DOMAIN-CONTAINING PROTEIN"/>
    <property type="match status" value="1"/>
</dbReference>
<dbReference type="GO" id="GO:0005886">
    <property type="term" value="C:plasma membrane"/>
    <property type="evidence" value="ECO:0007669"/>
    <property type="project" value="TreeGrafter"/>
</dbReference>
<dbReference type="Pfam" id="PF00530">
    <property type="entry name" value="SRCR"/>
    <property type="match status" value="1"/>
</dbReference>
<evidence type="ECO:0000256" key="4">
    <source>
        <dbReference type="ARBA" id="ARBA00023180"/>
    </source>
</evidence>
<dbReference type="InterPro" id="IPR036179">
    <property type="entry name" value="Ig-like_dom_sf"/>
</dbReference>
<dbReference type="SMART" id="SM00202">
    <property type="entry name" value="SR"/>
    <property type="match status" value="1"/>
</dbReference>
<dbReference type="Proteomes" id="UP000695023">
    <property type="component" value="Unplaced"/>
</dbReference>
<proteinExistence type="predicted"/>
<dbReference type="FunFam" id="2.60.40.10:FF:000049">
    <property type="entry name" value="Leukocyte immunoglobulin-like receptor subfamily B member 1"/>
    <property type="match status" value="1"/>
</dbReference>
<feature type="domain" description="SRCR" evidence="7">
    <location>
        <begin position="2"/>
        <end position="102"/>
    </location>
</feature>
<keyword evidence="2" id="KW-0677">Repeat</keyword>
<organism evidence="9 10">
    <name type="scientific">Pundamilia nyererei</name>
    <dbReference type="NCBI Taxonomy" id="303518"/>
    <lineage>
        <taxon>Eukaryota</taxon>
        <taxon>Metazoa</taxon>
        <taxon>Chordata</taxon>
        <taxon>Craniata</taxon>
        <taxon>Vertebrata</taxon>
        <taxon>Euteleostomi</taxon>
        <taxon>Actinopterygii</taxon>
        <taxon>Neopterygii</taxon>
        <taxon>Teleostei</taxon>
        <taxon>Neoteleostei</taxon>
        <taxon>Acanthomorphata</taxon>
        <taxon>Ovalentaria</taxon>
        <taxon>Cichlomorphae</taxon>
        <taxon>Cichliformes</taxon>
        <taxon>Cichlidae</taxon>
        <taxon>African cichlids</taxon>
        <taxon>Pseudocrenilabrinae</taxon>
        <taxon>Haplochromini</taxon>
        <taxon>Pundamilia</taxon>
    </lineage>
</organism>
<keyword evidence="5" id="KW-0393">Immunoglobulin domain</keyword>
<dbReference type="InterPro" id="IPR003599">
    <property type="entry name" value="Ig_sub"/>
</dbReference>
<dbReference type="PROSITE" id="PS50835">
    <property type="entry name" value="IG_LIKE"/>
    <property type="match status" value="3"/>
</dbReference>
<dbReference type="InterPro" id="IPR036772">
    <property type="entry name" value="SRCR-like_dom_sf"/>
</dbReference>
<keyword evidence="1" id="KW-0732">Signal</keyword>
<dbReference type="Gene3D" id="3.10.250.10">
    <property type="entry name" value="SRCR-like domain"/>
    <property type="match status" value="1"/>
</dbReference>
<keyword evidence="3 6" id="KW-1015">Disulfide bond</keyword>
<dbReference type="InterPro" id="IPR007110">
    <property type="entry name" value="Ig-like_dom"/>
</dbReference>
<feature type="domain" description="Ig-like" evidence="8">
    <location>
        <begin position="302"/>
        <end position="390"/>
    </location>
</feature>
<dbReference type="Gene3D" id="2.60.40.10">
    <property type="entry name" value="Immunoglobulins"/>
    <property type="match status" value="3"/>
</dbReference>
<reference evidence="10" key="1">
    <citation type="submission" date="2025-08" db="UniProtKB">
        <authorList>
            <consortium name="RefSeq"/>
        </authorList>
    </citation>
    <scope>IDENTIFICATION</scope>
</reference>
<sequence>MTRTLVLSVQCYGRVEIYHRKNWGTVCDDDWDLNDAKVVCRQLGCGTALEATASAHFSPGSGKIWLDDVACSGSESSLIECGHNGFGTHNCGHDEDAGVVCSVSLPKPSISVNEGQVSWGQNISITCSVSSEFLDGTFTLKKTSSNFSQTETGSRSATFNIHRVDFSDDGLYQCQYEKRISSNTFNSPLSDSVRISVTVIFPKPNISISPAGEVTWGQNIGITCSISTQTLGGTFILMKTSDSFNRTQNSNTNSATFNIPEVDFDDEGLYQCQYQESGPSQQFYSPTSDSVRLSVTVRLQRPSISLTSPNAGLVWGPEGAQITRGYSFVLTCSINSTFSSGHFILSFSGSNLTEPAVNNSASFSFPVAEYEQQGNYSCVYEVTVSTRTFRSAKEKKQM</sequence>
<evidence type="ECO:0000256" key="2">
    <source>
        <dbReference type="ARBA" id="ARBA00022737"/>
    </source>
</evidence>
<gene>
    <name evidence="10" type="primary">LOC102197371</name>
</gene>
<dbReference type="PANTHER" id="PTHR48071:SF24">
    <property type="entry name" value="DELETED IN MALIGNANT BRAIN TUMORS 1 PROTEIN-LIKE"/>
    <property type="match status" value="1"/>
</dbReference>
<dbReference type="RefSeq" id="XP_005752857.1">
    <property type="nucleotide sequence ID" value="XM_005752800.1"/>
</dbReference>
<dbReference type="FunFam" id="3.10.250.10:FF:000006">
    <property type="entry name" value="neurotrypsin isoform X2"/>
    <property type="match status" value="1"/>
</dbReference>
<evidence type="ECO:0000256" key="1">
    <source>
        <dbReference type="ARBA" id="ARBA00022729"/>
    </source>
</evidence>
<dbReference type="InterPro" id="IPR013151">
    <property type="entry name" value="Immunoglobulin_dom"/>
</dbReference>
<evidence type="ECO:0000259" key="8">
    <source>
        <dbReference type="PROSITE" id="PS50835"/>
    </source>
</evidence>
<feature type="domain" description="Ig-like" evidence="8">
    <location>
        <begin position="106"/>
        <end position="190"/>
    </location>
</feature>
<dbReference type="PRINTS" id="PR00258">
    <property type="entry name" value="SPERACTRCPTR"/>
</dbReference>
<evidence type="ECO:0000259" key="7">
    <source>
        <dbReference type="PROSITE" id="PS50287"/>
    </source>
</evidence>
<protein>
    <submittedName>
        <fullName evidence="10">Scavenger receptor cysteine-rich type 1 protein M130-like</fullName>
    </submittedName>
</protein>
<evidence type="ECO:0000256" key="5">
    <source>
        <dbReference type="ARBA" id="ARBA00023319"/>
    </source>
</evidence>
<dbReference type="InterPro" id="IPR001190">
    <property type="entry name" value="SRCR"/>
</dbReference>
<evidence type="ECO:0000313" key="10">
    <source>
        <dbReference type="RefSeq" id="XP_005752857.1"/>
    </source>
</evidence>
<dbReference type="GO" id="GO:0031638">
    <property type="term" value="P:zymogen activation"/>
    <property type="evidence" value="ECO:0007669"/>
    <property type="project" value="TreeGrafter"/>
</dbReference>
<feature type="disulfide bond" evidence="6">
    <location>
        <begin position="71"/>
        <end position="81"/>
    </location>
</feature>
<dbReference type="InterPro" id="IPR013783">
    <property type="entry name" value="Ig-like_fold"/>
</dbReference>
<feature type="domain" description="Ig-like" evidence="8">
    <location>
        <begin position="204"/>
        <end position="294"/>
    </location>
</feature>
<dbReference type="Pfam" id="PF13927">
    <property type="entry name" value="Ig_3"/>
    <property type="match status" value="1"/>
</dbReference>